<reference evidence="8 9" key="1">
    <citation type="submission" date="2020-08" db="EMBL/GenBank/DDBJ databases">
        <title>Genomic Encyclopedia of Type Strains, Phase IV (KMG-IV): sequencing the most valuable type-strain genomes for metagenomic binning, comparative biology and taxonomic classification.</title>
        <authorList>
            <person name="Goeker M."/>
        </authorList>
    </citation>
    <scope>NUCLEOTIDE SEQUENCE [LARGE SCALE GENOMIC DNA]</scope>
    <source>
        <strain evidence="8 9">DSM 24194</strain>
    </source>
</reference>
<dbReference type="AlphaFoldDB" id="A0A839YVN6"/>
<dbReference type="InterPro" id="IPR001375">
    <property type="entry name" value="Peptidase_S9_cat"/>
</dbReference>
<dbReference type="GO" id="GO:0006508">
    <property type="term" value="P:proteolysis"/>
    <property type="evidence" value="ECO:0007669"/>
    <property type="project" value="UniProtKB-KW"/>
</dbReference>
<feature type="signal peptide" evidence="6">
    <location>
        <begin position="1"/>
        <end position="22"/>
    </location>
</feature>
<dbReference type="SUPFAM" id="SSF50993">
    <property type="entry name" value="Peptidase/esterase 'gauge' domain"/>
    <property type="match status" value="1"/>
</dbReference>
<gene>
    <name evidence="8" type="ORF">FHS50_000292</name>
</gene>
<dbReference type="Proteomes" id="UP000578569">
    <property type="component" value="Unassembled WGS sequence"/>
</dbReference>
<dbReference type="InterPro" id="IPR011659">
    <property type="entry name" value="WD40"/>
</dbReference>
<dbReference type="GO" id="GO:0004177">
    <property type="term" value="F:aminopeptidase activity"/>
    <property type="evidence" value="ECO:0007669"/>
    <property type="project" value="UniProtKB-KW"/>
</dbReference>
<dbReference type="InterPro" id="IPR029058">
    <property type="entry name" value="AB_hydrolase_fold"/>
</dbReference>
<dbReference type="Pfam" id="PF00326">
    <property type="entry name" value="Peptidase_S9"/>
    <property type="match status" value="1"/>
</dbReference>
<evidence type="ECO:0000256" key="6">
    <source>
        <dbReference type="SAM" id="SignalP"/>
    </source>
</evidence>
<keyword evidence="4" id="KW-0378">Hydrolase</keyword>
<dbReference type="FunFam" id="3.40.50.1820:FF:000028">
    <property type="entry name" value="S9 family peptidase"/>
    <property type="match status" value="1"/>
</dbReference>
<comment type="similarity">
    <text evidence="1">Belongs to the peptidase S9C family.</text>
</comment>
<organism evidence="8 9">
    <name type="scientific">Sphingomicrobium lutaoense</name>
    <dbReference type="NCBI Taxonomy" id="515949"/>
    <lineage>
        <taxon>Bacteria</taxon>
        <taxon>Pseudomonadati</taxon>
        <taxon>Pseudomonadota</taxon>
        <taxon>Alphaproteobacteria</taxon>
        <taxon>Sphingomonadales</taxon>
        <taxon>Sphingomonadaceae</taxon>
        <taxon>Sphingomicrobium</taxon>
    </lineage>
</organism>
<dbReference type="EMBL" id="JACICF010000001">
    <property type="protein sequence ID" value="MBB3763269.1"/>
    <property type="molecule type" value="Genomic_DNA"/>
</dbReference>
<evidence type="ECO:0000259" key="7">
    <source>
        <dbReference type="Pfam" id="PF00326"/>
    </source>
</evidence>
<name>A0A839YVN6_9SPHN</name>
<evidence type="ECO:0000256" key="5">
    <source>
        <dbReference type="ARBA" id="ARBA00022825"/>
    </source>
</evidence>
<dbReference type="GO" id="GO:0004252">
    <property type="term" value="F:serine-type endopeptidase activity"/>
    <property type="evidence" value="ECO:0007669"/>
    <property type="project" value="TreeGrafter"/>
</dbReference>
<keyword evidence="2" id="KW-0645">Protease</keyword>
<evidence type="ECO:0000256" key="3">
    <source>
        <dbReference type="ARBA" id="ARBA00022729"/>
    </source>
</evidence>
<dbReference type="RefSeq" id="WP_183932584.1">
    <property type="nucleotide sequence ID" value="NZ_JACICF010000001.1"/>
</dbReference>
<evidence type="ECO:0000256" key="2">
    <source>
        <dbReference type="ARBA" id="ARBA00022670"/>
    </source>
</evidence>
<accession>A0A839YVN6</accession>
<dbReference type="Pfam" id="PF07676">
    <property type="entry name" value="PD40"/>
    <property type="match status" value="1"/>
</dbReference>
<keyword evidence="9" id="KW-1185">Reference proteome</keyword>
<keyword evidence="8" id="KW-0031">Aminopeptidase</keyword>
<feature type="chain" id="PRO_5032623544" evidence="6">
    <location>
        <begin position="23"/>
        <end position="678"/>
    </location>
</feature>
<dbReference type="PANTHER" id="PTHR42776:SF13">
    <property type="entry name" value="DIPEPTIDYL-PEPTIDASE 5"/>
    <property type="match status" value="1"/>
</dbReference>
<evidence type="ECO:0000313" key="8">
    <source>
        <dbReference type="EMBL" id="MBB3763269.1"/>
    </source>
</evidence>
<feature type="domain" description="Peptidase S9 prolyl oligopeptidase catalytic" evidence="7">
    <location>
        <begin position="466"/>
        <end position="675"/>
    </location>
</feature>
<evidence type="ECO:0000256" key="4">
    <source>
        <dbReference type="ARBA" id="ARBA00022801"/>
    </source>
</evidence>
<comment type="caution">
    <text evidence="8">The sequence shown here is derived from an EMBL/GenBank/DDBJ whole genome shotgun (WGS) entry which is preliminary data.</text>
</comment>
<evidence type="ECO:0000313" key="9">
    <source>
        <dbReference type="Proteomes" id="UP000578569"/>
    </source>
</evidence>
<keyword evidence="3 6" id="KW-0732">Signal</keyword>
<dbReference type="PANTHER" id="PTHR42776">
    <property type="entry name" value="SERINE PEPTIDASE S9 FAMILY MEMBER"/>
    <property type="match status" value="1"/>
</dbReference>
<dbReference type="SUPFAM" id="SSF53474">
    <property type="entry name" value="alpha/beta-Hydrolases"/>
    <property type="match status" value="1"/>
</dbReference>
<proteinExistence type="inferred from homology"/>
<evidence type="ECO:0000256" key="1">
    <source>
        <dbReference type="ARBA" id="ARBA00010040"/>
    </source>
</evidence>
<protein>
    <submittedName>
        <fullName evidence="8">Dipeptidyl aminopeptidase/acylaminoacyl peptidase</fullName>
    </submittedName>
</protein>
<dbReference type="Gene3D" id="2.120.10.30">
    <property type="entry name" value="TolB, C-terminal domain"/>
    <property type="match status" value="1"/>
</dbReference>
<sequence>MKKLIALTALAATTFLVSPAAAREMTPEDLVKMKRMGAPSVSPDGAVALFSLSSAKEDLAGRETSHLLHSLETGATVEASELDHYKPRGARFGGDGAVWFVSAHSGTDQVYRMMPGEPAVQVSALEGGSIDDFVLAPNVSSVVLVATRDIKCADFECANVPAPEKGDGVMEYDEIFVRHWDSWVEPGMKSRLFGYRIENGKMVGGKPLDRGLDGNTPSRPFGGIEEIDIAPGGEAVFFAQRAGGRTEPTSTNLDIYYAPIDGSMAPYNLTATNKAHDNLPAVSPDGQTLAYVAMARPGYESDRLVVHLRDLKSGNVRALTADWDASVGSLEWTPDSRALIVGVGETLEHPLYRIDVATGQRTRLTGKGNASSPVALPDGRILFTMNSLEAPSDLYLYSAGRIEQRTHVNKALLDELDPIEVETFTFKGADGDTVWGYRLKPADHEGKLPVAFVVHGGPQGSFGNLWSSRWNSRMLSAPGYGVVSIDFHGSTGYGQDFTDSINQDWGGKPLEDLKLGLAHALEMDDQLAGDRICALGASYGGYMMNWIAGKWPERFNCLINHNGLFDTRSFYYSTEELWFPEHDFGGPYFLNPESYEKWNPVNHVDQWQTPMMVVLGLKDYRVPYSQGLGAFTALQRRGIPSKLLVFPDENHWVLNGRNSVRWHQEVFDWMDRWTAKDE</sequence>
<dbReference type="InterPro" id="IPR011042">
    <property type="entry name" value="6-blade_b-propeller_TolB-like"/>
</dbReference>
<keyword evidence="5" id="KW-0720">Serine protease</keyword>
<dbReference type="Gene3D" id="3.40.50.1820">
    <property type="entry name" value="alpha/beta hydrolase"/>
    <property type="match status" value="1"/>
</dbReference>
<dbReference type="SUPFAM" id="SSF82171">
    <property type="entry name" value="DPP6 N-terminal domain-like"/>
    <property type="match status" value="1"/>
</dbReference>